<reference evidence="2 3" key="1">
    <citation type="submission" date="2023-08" db="EMBL/GenBank/DDBJ databases">
        <title>Black Yeasts Isolated from many extreme environments.</title>
        <authorList>
            <person name="Coleine C."/>
            <person name="Stajich J.E."/>
            <person name="Selbmann L."/>
        </authorList>
    </citation>
    <scope>NUCLEOTIDE SEQUENCE [LARGE SCALE GENOMIC DNA]</scope>
    <source>
        <strain evidence="2 3">CCFEE 5792</strain>
    </source>
</reference>
<accession>A0AAV9MWE6</accession>
<evidence type="ECO:0000256" key="1">
    <source>
        <dbReference type="SAM" id="Coils"/>
    </source>
</evidence>
<feature type="coiled-coil region" evidence="1">
    <location>
        <begin position="287"/>
        <end position="316"/>
    </location>
</feature>
<organism evidence="2 3">
    <name type="scientific">Exophiala bonariae</name>
    <dbReference type="NCBI Taxonomy" id="1690606"/>
    <lineage>
        <taxon>Eukaryota</taxon>
        <taxon>Fungi</taxon>
        <taxon>Dikarya</taxon>
        <taxon>Ascomycota</taxon>
        <taxon>Pezizomycotina</taxon>
        <taxon>Eurotiomycetes</taxon>
        <taxon>Chaetothyriomycetidae</taxon>
        <taxon>Chaetothyriales</taxon>
        <taxon>Herpotrichiellaceae</taxon>
        <taxon>Exophiala</taxon>
    </lineage>
</organism>
<dbReference type="GeneID" id="89978422"/>
<keyword evidence="1" id="KW-0175">Coiled coil</keyword>
<comment type="caution">
    <text evidence="2">The sequence shown here is derived from an EMBL/GenBank/DDBJ whole genome shotgun (WGS) entry which is preliminary data.</text>
</comment>
<dbReference type="AlphaFoldDB" id="A0AAV9MWE6"/>
<evidence type="ECO:0008006" key="4">
    <source>
        <dbReference type="Google" id="ProtNLM"/>
    </source>
</evidence>
<gene>
    <name evidence="2" type="ORF">LTR84_010264</name>
</gene>
<evidence type="ECO:0000313" key="2">
    <source>
        <dbReference type="EMBL" id="KAK5044892.1"/>
    </source>
</evidence>
<keyword evidence="3" id="KW-1185">Reference proteome</keyword>
<proteinExistence type="predicted"/>
<evidence type="ECO:0000313" key="3">
    <source>
        <dbReference type="Proteomes" id="UP001358417"/>
    </source>
</evidence>
<dbReference type="Proteomes" id="UP001358417">
    <property type="component" value="Unassembled WGS sequence"/>
</dbReference>
<dbReference type="EMBL" id="JAVRRD010000041">
    <property type="protein sequence ID" value="KAK5044892.1"/>
    <property type="molecule type" value="Genomic_DNA"/>
</dbReference>
<dbReference type="RefSeq" id="XP_064700536.1">
    <property type="nucleotide sequence ID" value="XM_064853801.1"/>
</dbReference>
<name>A0AAV9MWE6_9EURO</name>
<sequence>MPLTFAANKSYAHRLACLSLYKALLKECASLSAGAGISKSNGLSSTLQSLVRYRFRQDKNLLSIAAIGKGLDAGNEFLRLLQACVARSGTAIDKLEVILQSAMSRAEATATIKARNATFWQAASPKRLPHIEHIRRVSRKDLQRPSPNGPAIFLRPKPLSEITWPRRKVPRYLITSGIPVLKYPGPQPVLINRIIKQKWRRNYKSVEMLESLEEARNMAEHEDVWDDLVERHVSDENRGSPASQGSHVADERMTGTWQDAYHLSIRKVAATRYGNERTNAAMGEKLYKVLVDERELKEKERRAAKHERRMARKRALGYVSLSAGVDEGAVPVATETDELK</sequence>
<protein>
    <recommendedName>
        <fullName evidence="4">Mitochondrial zinc maintenance protein 1, mitochondrial</fullName>
    </recommendedName>
</protein>